<dbReference type="Proteomes" id="UP000292052">
    <property type="component" value="Unassembled WGS sequence"/>
</dbReference>
<evidence type="ECO:0000256" key="1">
    <source>
        <dbReference type="SAM" id="SignalP"/>
    </source>
</evidence>
<feature type="signal peptide" evidence="1">
    <location>
        <begin position="1"/>
        <end position="22"/>
    </location>
</feature>
<keyword evidence="1" id="KW-0732">Signal</keyword>
<feature type="chain" id="PRO_5019822021" evidence="1">
    <location>
        <begin position="23"/>
        <end position="208"/>
    </location>
</feature>
<keyword evidence="3" id="KW-1185">Reference proteome</keyword>
<dbReference type="OrthoDB" id="6784018at2759"/>
<reference evidence="2 3" key="1">
    <citation type="submission" date="2017-03" db="EMBL/GenBank/DDBJ databases">
        <title>Genome of the blue death feigning beetle - Asbolus verrucosus.</title>
        <authorList>
            <person name="Rider S.D."/>
        </authorList>
    </citation>
    <scope>NUCLEOTIDE SEQUENCE [LARGE SCALE GENOMIC DNA]</scope>
    <source>
        <strain evidence="2">Butters</strain>
        <tissue evidence="2">Head and leg muscle</tissue>
    </source>
</reference>
<name>A0A482W9B9_ASBVE</name>
<accession>A0A482W9B9</accession>
<sequence length="208" mass="22638">MELTRFAWCLFLVVLPVSGVRSAPCDCEHLQNIHAPEQSCLLNQLLHIITHLVSCTPKPIVTPESYKKLLEATNCTAKKDDDRPTLPPFILPTWRIPSLTDSTTEAPKQANTQVSAVAPAPVREVTVGPPVAVAPLIPPDLVLQPAPGTIQPPADEIYDTGETDPLAAKFNADTFFIPVLKIHGAPCLSAQELKDYLFRSMSCPKVKS</sequence>
<proteinExistence type="predicted"/>
<evidence type="ECO:0000313" key="2">
    <source>
        <dbReference type="EMBL" id="RZC41704.1"/>
    </source>
</evidence>
<protein>
    <submittedName>
        <fullName evidence="2">Uncharacterized protein</fullName>
    </submittedName>
</protein>
<comment type="caution">
    <text evidence="2">The sequence shown here is derived from an EMBL/GenBank/DDBJ whole genome shotgun (WGS) entry which is preliminary data.</text>
</comment>
<evidence type="ECO:0000313" key="3">
    <source>
        <dbReference type="Proteomes" id="UP000292052"/>
    </source>
</evidence>
<gene>
    <name evidence="2" type="ORF">BDFB_009914</name>
</gene>
<dbReference type="AlphaFoldDB" id="A0A482W9B9"/>
<dbReference type="EMBL" id="QDEB01014858">
    <property type="protein sequence ID" value="RZC41704.1"/>
    <property type="molecule type" value="Genomic_DNA"/>
</dbReference>
<organism evidence="2 3">
    <name type="scientific">Asbolus verrucosus</name>
    <name type="common">Desert ironclad beetle</name>
    <dbReference type="NCBI Taxonomy" id="1661398"/>
    <lineage>
        <taxon>Eukaryota</taxon>
        <taxon>Metazoa</taxon>
        <taxon>Ecdysozoa</taxon>
        <taxon>Arthropoda</taxon>
        <taxon>Hexapoda</taxon>
        <taxon>Insecta</taxon>
        <taxon>Pterygota</taxon>
        <taxon>Neoptera</taxon>
        <taxon>Endopterygota</taxon>
        <taxon>Coleoptera</taxon>
        <taxon>Polyphaga</taxon>
        <taxon>Cucujiformia</taxon>
        <taxon>Tenebrionidae</taxon>
        <taxon>Pimeliinae</taxon>
        <taxon>Asbolus</taxon>
    </lineage>
</organism>